<comment type="caution">
    <text evidence="4">The sequence shown here is derived from an EMBL/GenBank/DDBJ whole genome shotgun (WGS) entry which is preliminary data.</text>
</comment>
<name>A0A920CDI3_9BACL</name>
<dbReference type="SUPFAM" id="SSF46689">
    <property type="entry name" value="Homeodomain-like"/>
    <property type="match status" value="1"/>
</dbReference>
<dbReference type="PANTHER" id="PTHR43479">
    <property type="entry name" value="ACREF/ENVCD OPERON REPRESSOR-RELATED"/>
    <property type="match status" value="1"/>
</dbReference>
<accession>A0A920CDI3</accession>
<dbReference type="PRINTS" id="PR00455">
    <property type="entry name" value="HTHTETR"/>
</dbReference>
<reference evidence="4" key="1">
    <citation type="submission" date="2021-03" db="EMBL/GenBank/DDBJ databases">
        <title>Antimicrobial resistance genes in bacteria isolated from Japanese honey, and their potential for conferring macrolide and lincosamide resistance in the American foulbrood pathogen Paenibacillus larvae.</title>
        <authorList>
            <person name="Okamoto M."/>
            <person name="Kumagai M."/>
            <person name="Kanamori H."/>
            <person name="Takamatsu D."/>
        </authorList>
    </citation>
    <scope>NUCLEOTIDE SEQUENCE</scope>
    <source>
        <strain evidence="4">J2TS6</strain>
    </source>
</reference>
<keyword evidence="1 2" id="KW-0238">DNA-binding</keyword>
<sequence length="205" mass="23415">MEKFLSLSLEKQNIIIDAALTCFGTNGYKKTSVSDIAATAEISKALVFHYFGTKKALYLYLIDLCTHILMNELDKKFDPTVTDFFDRIKIATSIEISVMKKHPAILSFLESAYFENDDEVKADIKAKLESREGERLRSKIAFEGTDTSKFKDDVDPRMVMKILALLTDGYLSKMSKTGIDLDALCEEFDAYINLFKNNFYKENYL</sequence>
<proteinExistence type="predicted"/>
<dbReference type="InterPro" id="IPR001647">
    <property type="entry name" value="HTH_TetR"/>
</dbReference>
<dbReference type="AlphaFoldDB" id="A0A920CDI3"/>
<dbReference type="InterPro" id="IPR036271">
    <property type="entry name" value="Tet_transcr_reg_TetR-rel_C_sf"/>
</dbReference>
<evidence type="ECO:0000313" key="4">
    <source>
        <dbReference type="EMBL" id="GIO32844.1"/>
    </source>
</evidence>
<keyword evidence="5" id="KW-1185">Reference proteome</keyword>
<dbReference type="InterPro" id="IPR023772">
    <property type="entry name" value="DNA-bd_HTH_TetR-type_CS"/>
</dbReference>
<dbReference type="SUPFAM" id="SSF48498">
    <property type="entry name" value="Tetracyclin repressor-like, C-terminal domain"/>
    <property type="match status" value="1"/>
</dbReference>
<evidence type="ECO:0000256" key="2">
    <source>
        <dbReference type="PROSITE-ProRule" id="PRU00335"/>
    </source>
</evidence>
<evidence type="ECO:0000256" key="1">
    <source>
        <dbReference type="ARBA" id="ARBA00023125"/>
    </source>
</evidence>
<feature type="domain" description="HTH tetR-type" evidence="3">
    <location>
        <begin position="9"/>
        <end position="69"/>
    </location>
</feature>
<evidence type="ECO:0000259" key="3">
    <source>
        <dbReference type="PROSITE" id="PS50977"/>
    </source>
</evidence>
<protein>
    <submittedName>
        <fullName evidence="4">TetR family transcriptional regulator</fullName>
    </submittedName>
</protein>
<evidence type="ECO:0000313" key="5">
    <source>
        <dbReference type="Proteomes" id="UP000679779"/>
    </source>
</evidence>
<dbReference type="GO" id="GO:0003677">
    <property type="term" value="F:DNA binding"/>
    <property type="evidence" value="ECO:0007669"/>
    <property type="project" value="UniProtKB-UniRule"/>
</dbReference>
<dbReference type="Pfam" id="PF00440">
    <property type="entry name" value="TetR_N"/>
    <property type="match status" value="1"/>
</dbReference>
<dbReference type="Gene3D" id="1.10.357.10">
    <property type="entry name" value="Tetracycline Repressor, domain 2"/>
    <property type="match status" value="1"/>
</dbReference>
<dbReference type="InterPro" id="IPR050624">
    <property type="entry name" value="HTH-type_Tx_Regulator"/>
</dbReference>
<dbReference type="Gene3D" id="1.10.10.60">
    <property type="entry name" value="Homeodomain-like"/>
    <property type="match status" value="1"/>
</dbReference>
<dbReference type="InterPro" id="IPR009057">
    <property type="entry name" value="Homeodomain-like_sf"/>
</dbReference>
<organism evidence="4 5">
    <name type="scientific">Paenibacillus albilobatus</name>
    <dbReference type="NCBI Taxonomy" id="2716884"/>
    <lineage>
        <taxon>Bacteria</taxon>
        <taxon>Bacillati</taxon>
        <taxon>Bacillota</taxon>
        <taxon>Bacilli</taxon>
        <taxon>Bacillales</taxon>
        <taxon>Paenibacillaceae</taxon>
        <taxon>Paenibacillus</taxon>
    </lineage>
</organism>
<dbReference type="PROSITE" id="PS01081">
    <property type="entry name" value="HTH_TETR_1"/>
    <property type="match status" value="1"/>
</dbReference>
<dbReference type="EMBL" id="BORQ01000005">
    <property type="protein sequence ID" value="GIO32844.1"/>
    <property type="molecule type" value="Genomic_DNA"/>
</dbReference>
<dbReference type="PROSITE" id="PS50977">
    <property type="entry name" value="HTH_TETR_2"/>
    <property type="match status" value="1"/>
</dbReference>
<feature type="DNA-binding region" description="H-T-H motif" evidence="2">
    <location>
        <begin position="32"/>
        <end position="51"/>
    </location>
</feature>
<dbReference type="PANTHER" id="PTHR43479:SF11">
    <property type="entry name" value="ACREF_ENVCD OPERON REPRESSOR-RELATED"/>
    <property type="match status" value="1"/>
</dbReference>
<dbReference type="RefSeq" id="WP_160043013.1">
    <property type="nucleotide sequence ID" value="NZ_BORQ01000005.1"/>
</dbReference>
<gene>
    <name evidence="4" type="ORF">J2TS6_39850</name>
</gene>
<dbReference type="Proteomes" id="UP000679779">
    <property type="component" value="Unassembled WGS sequence"/>
</dbReference>